<reference evidence="1" key="2">
    <citation type="submission" date="2020-11" db="EMBL/GenBank/DDBJ databases">
        <authorList>
            <person name="McCartney M.A."/>
            <person name="Auch B."/>
            <person name="Kono T."/>
            <person name="Mallez S."/>
            <person name="Becker A."/>
            <person name="Gohl D.M."/>
            <person name="Silverstein K.A.T."/>
            <person name="Koren S."/>
            <person name="Bechman K.B."/>
            <person name="Herman A."/>
            <person name="Abrahante J.E."/>
            <person name="Garbe J."/>
        </authorList>
    </citation>
    <scope>NUCLEOTIDE SEQUENCE</scope>
    <source>
        <strain evidence="1">Duluth1</strain>
        <tissue evidence="1">Whole animal</tissue>
    </source>
</reference>
<gene>
    <name evidence="1" type="ORF">DPMN_173498</name>
</gene>
<organism evidence="1 2">
    <name type="scientific">Dreissena polymorpha</name>
    <name type="common">Zebra mussel</name>
    <name type="synonym">Mytilus polymorpha</name>
    <dbReference type="NCBI Taxonomy" id="45954"/>
    <lineage>
        <taxon>Eukaryota</taxon>
        <taxon>Metazoa</taxon>
        <taxon>Spiralia</taxon>
        <taxon>Lophotrochozoa</taxon>
        <taxon>Mollusca</taxon>
        <taxon>Bivalvia</taxon>
        <taxon>Autobranchia</taxon>
        <taxon>Heteroconchia</taxon>
        <taxon>Euheterodonta</taxon>
        <taxon>Imparidentia</taxon>
        <taxon>Neoheterodontei</taxon>
        <taxon>Myida</taxon>
        <taxon>Dreissenoidea</taxon>
        <taxon>Dreissenidae</taxon>
        <taxon>Dreissena</taxon>
    </lineage>
</organism>
<protein>
    <submittedName>
        <fullName evidence="1">Uncharacterized protein</fullName>
    </submittedName>
</protein>
<dbReference type="Proteomes" id="UP000828390">
    <property type="component" value="Unassembled WGS sequence"/>
</dbReference>
<evidence type="ECO:0000313" key="1">
    <source>
        <dbReference type="EMBL" id="KAH3772161.1"/>
    </source>
</evidence>
<evidence type="ECO:0000313" key="2">
    <source>
        <dbReference type="Proteomes" id="UP000828390"/>
    </source>
</evidence>
<reference evidence="1" key="1">
    <citation type="journal article" date="2019" name="bioRxiv">
        <title>The Genome of the Zebra Mussel, Dreissena polymorpha: A Resource for Invasive Species Research.</title>
        <authorList>
            <person name="McCartney M.A."/>
            <person name="Auch B."/>
            <person name="Kono T."/>
            <person name="Mallez S."/>
            <person name="Zhang Y."/>
            <person name="Obille A."/>
            <person name="Becker A."/>
            <person name="Abrahante J.E."/>
            <person name="Garbe J."/>
            <person name="Badalamenti J.P."/>
            <person name="Herman A."/>
            <person name="Mangelson H."/>
            <person name="Liachko I."/>
            <person name="Sullivan S."/>
            <person name="Sone E.D."/>
            <person name="Koren S."/>
            <person name="Silverstein K.A.T."/>
            <person name="Beckman K.B."/>
            <person name="Gohl D.M."/>
        </authorList>
    </citation>
    <scope>NUCLEOTIDE SEQUENCE</scope>
    <source>
        <strain evidence="1">Duluth1</strain>
        <tissue evidence="1">Whole animal</tissue>
    </source>
</reference>
<dbReference type="EMBL" id="JAIWYP010000009">
    <property type="protein sequence ID" value="KAH3772161.1"/>
    <property type="molecule type" value="Genomic_DNA"/>
</dbReference>
<accession>A0A9D4IE95</accession>
<name>A0A9D4IE95_DREPO</name>
<proteinExistence type="predicted"/>
<dbReference type="AlphaFoldDB" id="A0A9D4IE95"/>
<comment type="caution">
    <text evidence="1">The sequence shown here is derived from an EMBL/GenBank/DDBJ whole genome shotgun (WGS) entry which is preliminary data.</text>
</comment>
<keyword evidence="2" id="KW-1185">Reference proteome</keyword>
<sequence length="89" mass="9304">MTESSGITKAESTGSSTRATEVAVVINLTGDGSLQQTVADTSAILKDDVSELKISNGSGISDARITEGNNNHNKTLAIHIDAQLQDYAR</sequence>